<feature type="domain" description="GGDEF" evidence="3">
    <location>
        <begin position="117"/>
        <end position="256"/>
    </location>
</feature>
<dbReference type="GO" id="GO:1902201">
    <property type="term" value="P:negative regulation of bacterial-type flagellum-dependent cell motility"/>
    <property type="evidence" value="ECO:0007669"/>
    <property type="project" value="TreeGrafter"/>
</dbReference>
<accession>A0A8J7U4F7</accession>
<proteinExistence type="predicted"/>
<organism evidence="4 5">
    <name type="scientific">Acanthopleuribacter pedis</name>
    <dbReference type="NCBI Taxonomy" id="442870"/>
    <lineage>
        <taxon>Bacteria</taxon>
        <taxon>Pseudomonadati</taxon>
        <taxon>Acidobacteriota</taxon>
        <taxon>Holophagae</taxon>
        <taxon>Acanthopleuribacterales</taxon>
        <taxon>Acanthopleuribacteraceae</taxon>
        <taxon>Acanthopleuribacter</taxon>
    </lineage>
</organism>
<gene>
    <name evidence="4" type="ORF">J3U88_14860</name>
</gene>
<dbReference type="FunFam" id="3.30.70.270:FF:000001">
    <property type="entry name" value="Diguanylate cyclase domain protein"/>
    <property type="match status" value="1"/>
</dbReference>
<evidence type="ECO:0000256" key="1">
    <source>
        <dbReference type="ARBA" id="ARBA00012528"/>
    </source>
</evidence>
<dbReference type="AlphaFoldDB" id="A0A8J7U4F7"/>
<protein>
    <recommendedName>
        <fullName evidence="1">diguanylate cyclase</fullName>
        <ecNumber evidence="1">2.7.7.65</ecNumber>
    </recommendedName>
</protein>
<dbReference type="GO" id="GO:0043709">
    <property type="term" value="P:cell adhesion involved in single-species biofilm formation"/>
    <property type="evidence" value="ECO:0007669"/>
    <property type="project" value="TreeGrafter"/>
</dbReference>
<dbReference type="NCBIfam" id="TIGR00254">
    <property type="entry name" value="GGDEF"/>
    <property type="match status" value="1"/>
</dbReference>
<name>A0A8J7U4F7_9BACT</name>
<dbReference type="Proteomes" id="UP000664417">
    <property type="component" value="Unassembled WGS sequence"/>
</dbReference>
<dbReference type="CDD" id="cd01949">
    <property type="entry name" value="GGDEF"/>
    <property type="match status" value="1"/>
</dbReference>
<dbReference type="EC" id="2.7.7.65" evidence="1"/>
<dbReference type="Gene3D" id="3.30.70.270">
    <property type="match status" value="1"/>
</dbReference>
<dbReference type="GO" id="GO:0005886">
    <property type="term" value="C:plasma membrane"/>
    <property type="evidence" value="ECO:0007669"/>
    <property type="project" value="TreeGrafter"/>
</dbReference>
<evidence type="ECO:0000256" key="2">
    <source>
        <dbReference type="ARBA" id="ARBA00034247"/>
    </source>
</evidence>
<evidence type="ECO:0000259" key="3">
    <source>
        <dbReference type="PROSITE" id="PS50887"/>
    </source>
</evidence>
<dbReference type="SUPFAM" id="SSF55073">
    <property type="entry name" value="Nucleotide cyclase"/>
    <property type="match status" value="1"/>
</dbReference>
<dbReference type="Pfam" id="PF00990">
    <property type="entry name" value="GGDEF"/>
    <property type="match status" value="1"/>
</dbReference>
<evidence type="ECO:0000313" key="5">
    <source>
        <dbReference type="Proteomes" id="UP000664417"/>
    </source>
</evidence>
<evidence type="ECO:0000313" key="4">
    <source>
        <dbReference type="EMBL" id="MBO1319754.1"/>
    </source>
</evidence>
<dbReference type="SMART" id="SM00267">
    <property type="entry name" value="GGDEF"/>
    <property type="match status" value="1"/>
</dbReference>
<dbReference type="RefSeq" id="WP_207859661.1">
    <property type="nucleotide sequence ID" value="NZ_JAFREP010000014.1"/>
</dbReference>
<sequence length="295" mass="33601">MKPSESVYQHELEIQRRAEVICQNPPEQFEELLKEYLGLTQHYTKLLKNTIKLTSVGDGAQRKLVRARNDLLKAKRRLEDASFTDALTGVRNRRFLLDFIDNEVKSVLNNDSELGDHNLLFLMIDIDHFKQVNDTYGHPVGDTVLVQFSNLVSAACRKSDTLVRWGGEEFLVVCRDSDQAYPAKLAERLRSQVEQNEFDIGEGRVLKCSCSIGFAGFPFYPPFPGYFGWSQIIDMADQALYIAKKSGRNAWVGVQPGKQVHHGATPPTDYHLKRLYGDKWVQFQTSLGDDARLVF</sequence>
<comment type="catalytic activity">
    <reaction evidence="2">
        <text>2 GTP = 3',3'-c-di-GMP + 2 diphosphate</text>
        <dbReference type="Rhea" id="RHEA:24898"/>
        <dbReference type="ChEBI" id="CHEBI:33019"/>
        <dbReference type="ChEBI" id="CHEBI:37565"/>
        <dbReference type="ChEBI" id="CHEBI:58805"/>
        <dbReference type="EC" id="2.7.7.65"/>
    </reaction>
</comment>
<dbReference type="InterPro" id="IPR043128">
    <property type="entry name" value="Rev_trsase/Diguanyl_cyclase"/>
</dbReference>
<reference evidence="4" key="1">
    <citation type="submission" date="2021-03" db="EMBL/GenBank/DDBJ databases">
        <authorList>
            <person name="Wang G."/>
        </authorList>
    </citation>
    <scope>NUCLEOTIDE SEQUENCE</scope>
    <source>
        <strain evidence="4">KCTC 12899</strain>
    </source>
</reference>
<dbReference type="PROSITE" id="PS50887">
    <property type="entry name" value="GGDEF"/>
    <property type="match status" value="1"/>
</dbReference>
<dbReference type="InterPro" id="IPR050469">
    <property type="entry name" value="Diguanylate_Cyclase"/>
</dbReference>
<keyword evidence="5" id="KW-1185">Reference proteome</keyword>
<comment type="caution">
    <text evidence="4">The sequence shown here is derived from an EMBL/GenBank/DDBJ whole genome shotgun (WGS) entry which is preliminary data.</text>
</comment>
<dbReference type="InterPro" id="IPR000160">
    <property type="entry name" value="GGDEF_dom"/>
</dbReference>
<dbReference type="GO" id="GO:0052621">
    <property type="term" value="F:diguanylate cyclase activity"/>
    <property type="evidence" value="ECO:0007669"/>
    <property type="project" value="UniProtKB-EC"/>
</dbReference>
<dbReference type="EMBL" id="JAFREP010000014">
    <property type="protein sequence ID" value="MBO1319754.1"/>
    <property type="molecule type" value="Genomic_DNA"/>
</dbReference>
<dbReference type="PANTHER" id="PTHR45138:SF9">
    <property type="entry name" value="DIGUANYLATE CYCLASE DGCM-RELATED"/>
    <property type="match status" value="1"/>
</dbReference>
<dbReference type="PANTHER" id="PTHR45138">
    <property type="entry name" value="REGULATORY COMPONENTS OF SENSORY TRANSDUCTION SYSTEM"/>
    <property type="match status" value="1"/>
</dbReference>
<dbReference type="InterPro" id="IPR029787">
    <property type="entry name" value="Nucleotide_cyclase"/>
</dbReference>